<feature type="region of interest" description="Disordered" evidence="6">
    <location>
        <begin position="1"/>
        <end position="125"/>
    </location>
</feature>
<comment type="caution">
    <text evidence="7">The sequence shown here is derived from an EMBL/GenBank/DDBJ whole genome shotgun (WGS) entry which is preliminary data.</text>
</comment>
<dbReference type="InterPro" id="IPR051483">
    <property type="entry name" value="MAP7_domain-containing"/>
</dbReference>
<dbReference type="Pfam" id="PF05672">
    <property type="entry name" value="MAP7"/>
    <property type="match status" value="1"/>
</dbReference>
<evidence type="ECO:0000256" key="5">
    <source>
        <dbReference type="ARBA" id="ARBA00023212"/>
    </source>
</evidence>
<keyword evidence="3" id="KW-0963">Cytoplasm</keyword>
<feature type="compositionally biased region" description="Low complexity" evidence="6">
    <location>
        <begin position="486"/>
        <end position="525"/>
    </location>
</feature>
<feature type="region of interest" description="Disordered" evidence="6">
    <location>
        <begin position="315"/>
        <end position="334"/>
    </location>
</feature>
<evidence type="ECO:0000313" key="8">
    <source>
        <dbReference type="Proteomes" id="UP000281406"/>
    </source>
</evidence>
<evidence type="ECO:0000256" key="6">
    <source>
        <dbReference type="SAM" id="MobiDB-lite"/>
    </source>
</evidence>
<comment type="subcellular location">
    <subcellularLocation>
        <location evidence="1">Cytoplasm</location>
        <location evidence="1">Cytoskeleton</location>
    </subcellularLocation>
</comment>
<keyword evidence="8" id="KW-1185">Reference proteome</keyword>
<feature type="compositionally biased region" description="Low complexity" evidence="6">
    <location>
        <begin position="437"/>
        <end position="446"/>
    </location>
</feature>
<dbReference type="Proteomes" id="UP000281406">
    <property type="component" value="Unassembled WGS sequence"/>
</dbReference>
<dbReference type="PANTHER" id="PTHR15073:SF2">
    <property type="entry name" value="MAP7 DOMAIN-CONTAINING PROTEIN 1"/>
    <property type="match status" value="1"/>
</dbReference>
<keyword evidence="5" id="KW-0206">Cytoskeleton</keyword>
<reference evidence="7 8" key="1">
    <citation type="submission" date="2018-10" db="EMBL/GenBank/DDBJ databases">
        <title>Genome assembly for a Yunnan-Guizhou Plateau 3E fish, Anabarilius grahami (Regan), and its evolutionary and genetic applications.</title>
        <authorList>
            <person name="Jiang W."/>
        </authorList>
    </citation>
    <scope>NUCLEOTIDE SEQUENCE [LARGE SCALE GENOMIC DNA]</scope>
    <source>
        <strain evidence="7">AG-KIZ</strain>
        <tissue evidence="7">Muscle</tissue>
    </source>
</reference>
<feature type="compositionally biased region" description="Basic and acidic residues" evidence="6">
    <location>
        <begin position="548"/>
        <end position="695"/>
    </location>
</feature>
<evidence type="ECO:0000256" key="1">
    <source>
        <dbReference type="ARBA" id="ARBA00004245"/>
    </source>
</evidence>
<dbReference type="OrthoDB" id="10066352at2759"/>
<proteinExistence type="inferred from homology"/>
<comment type="similarity">
    <text evidence="2">Belongs to the MAP7 family.</text>
</comment>
<organism evidence="7 8">
    <name type="scientific">Anabarilius grahami</name>
    <name type="common">Kanglang fish</name>
    <name type="synonym">Barilius grahami</name>
    <dbReference type="NCBI Taxonomy" id="495550"/>
    <lineage>
        <taxon>Eukaryota</taxon>
        <taxon>Metazoa</taxon>
        <taxon>Chordata</taxon>
        <taxon>Craniata</taxon>
        <taxon>Vertebrata</taxon>
        <taxon>Euteleostomi</taxon>
        <taxon>Actinopterygii</taxon>
        <taxon>Neopterygii</taxon>
        <taxon>Teleostei</taxon>
        <taxon>Ostariophysi</taxon>
        <taxon>Cypriniformes</taxon>
        <taxon>Xenocyprididae</taxon>
        <taxon>Xenocypridinae</taxon>
        <taxon>Xenocypridinae incertae sedis</taxon>
        <taxon>Anabarilius</taxon>
    </lineage>
</organism>
<evidence type="ECO:0000256" key="2">
    <source>
        <dbReference type="ARBA" id="ARBA00007525"/>
    </source>
</evidence>
<evidence type="ECO:0000313" key="7">
    <source>
        <dbReference type="EMBL" id="ROJ29313.1"/>
    </source>
</evidence>
<protein>
    <submittedName>
        <fullName evidence="7">MAP7 domain-containing protein 1</fullName>
    </submittedName>
</protein>
<dbReference type="InterPro" id="IPR008604">
    <property type="entry name" value="MAP7_fam"/>
</dbReference>
<name>A0A3N0XTE3_ANAGA</name>
<evidence type="ECO:0000256" key="3">
    <source>
        <dbReference type="ARBA" id="ARBA00022490"/>
    </source>
</evidence>
<gene>
    <name evidence="7" type="ORF">DPX16_13757</name>
</gene>
<dbReference type="GO" id="GO:0015630">
    <property type="term" value="C:microtubule cytoskeleton"/>
    <property type="evidence" value="ECO:0007669"/>
    <property type="project" value="InterPro"/>
</dbReference>
<keyword evidence="4" id="KW-0175">Coiled coil</keyword>
<feature type="compositionally biased region" description="Basic and acidic residues" evidence="6">
    <location>
        <begin position="469"/>
        <end position="484"/>
    </location>
</feature>
<feature type="non-terminal residue" evidence="7">
    <location>
        <position position="1"/>
    </location>
</feature>
<accession>A0A3N0XTE3</accession>
<feature type="compositionally biased region" description="Basic and acidic residues" evidence="6">
    <location>
        <begin position="105"/>
        <end position="125"/>
    </location>
</feature>
<evidence type="ECO:0000256" key="4">
    <source>
        <dbReference type="ARBA" id="ARBA00023054"/>
    </source>
</evidence>
<feature type="compositionally biased region" description="Basic and acidic residues" evidence="6">
    <location>
        <begin position="358"/>
        <end position="387"/>
    </location>
</feature>
<sequence>PPAVPEANPSDPSSEEVNTPSKTESDIEASRPTKMDTARKSVTPTRPDVIPKSPAPPTPRSNGSPQPKKDGMKLDERLKQAKERREERAKYLEQRSQTQAAKKSQWLEKEERARQVREQQLEERRRKLEEQRLKAERRRVELEERQRQKLEKNKVNMVVVERYEAAIQRSGKKTWAEIRQQRWSWAGGLSGNSSQSQSRCSISAVNLPKHVDSVINKRLSKSSATLWNSPSRSKDTPPDLAPPHRLHRLLPSRIYEFPFYPPTFDFYLETNHLLIHPRSMQLSPWESSIVDRLMTPTLSFLARSRSAASVLNNNRDAQSPLCPRSASASPLTVCSHRPHLRCSERWRVTTSSPNIAQRRRDSTPMRKDKKDKERENEKEKSTITKEKVLKKRQSMPSMKTRIESSPSPVSKLRSASPVMPKGRASSPSPAVSPKPPSARASPSTPKARPKRARTPARVETRTASPVAIERVRETHRPATPEEPKTSSPVPSIVLSSVPDTPPVASSPVMSVSAPSVSEESPLVPALPQVASPAPSPGKPMAGTNNPEEATRILAEKRRQAREQREKEEQERREQLERERLQREERLAQEAEESKRREEEARLMAEQERLREEAQRLQEEKEAQERAKIEQEENEQLQKQKEEAEAKAREEAEKQRLEREKHFQKEEQERLERKKRLEEIMKRTRKTDAGEKKDTKSPSQVNGKDSDSEMNKAADYQPNTALKQDSVNESLSVISVNGVQPTKHENGLSAKGDVSHFEEILQLSNHNNGREKSETDRPDEPIMAFESDESFLKKTGPIKPQHVAGVGVIVATCCPAGATLRGNGVKSLRSSEVVNCWMKPYICESLNTVCLRDRWKEAQHERDMCQTQKTVFCLDCTEQPHHQSLLWFTMEITRKLQNNQAELNANMHQNDDSSRP</sequence>
<dbReference type="GO" id="GO:0000226">
    <property type="term" value="P:microtubule cytoskeleton organization"/>
    <property type="evidence" value="ECO:0007669"/>
    <property type="project" value="InterPro"/>
</dbReference>
<dbReference type="AlphaFoldDB" id="A0A3N0XTE3"/>
<dbReference type="PANTHER" id="PTHR15073">
    <property type="entry name" value="MICROTUBULE-ASSOCIATED PROTEIN"/>
    <property type="match status" value="1"/>
</dbReference>
<feature type="compositionally biased region" description="Polar residues" evidence="6">
    <location>
        <begin position="10"/>
        <end position="22"/>
    </location>
</feature>
<dbReference type="EMBL" id="RJVU01062584">
    <property type="protein sequence ID" value="ROJ29313.1"/>
    <property type="molecule type" value="Genomic_DNA"/>
</dbReference>
<feature type="compositionally biased region" description="Basic and acidic residues" evidence="6">
    <location>
        <begin position="23"/>
        <end position="39"/>
    </location>
</feature>
<feature type="compositionally biased region" description="Basic and acidic residues" evidence="6">
    <location>
        <begin position="67"/>
        <end position="93"/>
    </location>
</feature>
<feature type="region of interest" description="Disordered" evidence="6">
    <location>
        <begin position="345"/>
        <end position="711"/>
    </location>
</feature>